<dbReference type="EMBL" id="CP049888">
    <property type="protein sequence ID" value="QIL50834.1"/>
    <property type="molecule type" value="Genomic_DNA"/>
</dbReference>
<organism evidence="2 3">
    <name type="scientific">Weissella coleopterorum</name>
    <dbReference type="NCBI Taxonomy" id="2714949"/>
    <lineage>
        <taxon>Bacteria</taxon>
        <taxon>Bacillati</taxon>
        <taxon>Bacillota</taxon>
        <taxon>Bacilli</taxon>
        <taxon>Lactobacillales</taxon>
        <taxon>Lactobacillaceae</taxon>
        <taxon>Weissella</taxon>
    </lineage>
</organism>
<feature type="transmembrane region" description="Helical" evidence="1">
    <location>
        <begin position="31"/>
        <end position="52"/>
    </location>
</feature>
<keyword evidence="1" id="KW-0812">Transmembrane</keyword>
<sequence>MKYITTFFWTAILGAVIGYIGGALQNVEANYTQAMVTALIAGSIGTILVYYISRSNAPKVSKTEEDESEKD</sequence>
<evidence type="ECO:0000313" key="3">
    <source>
        <dbReference type="Proteomes" id="UP000500741"/>
    </source>
</evidence>
<dbReference type="Proteomes" id="UP000500741">
    <property type="component" value="Chromosome"/>
</dbReference>
<name>A0A6G8B0J9_9LACO</name>
<dbReference type="InterPro" id="IPR021324">
    <property type="entry name" value="DUF2929"/>
</dbReference>
<feature type="transmembrane region" description="Helical" evidence="1">
    <location>
        <begin position="7"/>
        <end position="25"/>
    </location>
</feature>
<reference evidence="2 3" key="1">
    <citation type="submission" date="2020-03" db="EMBL/GenBank/DDBJ databases">
        <title>Weissella sp. nov., isolated from Cybister lewisianus.</title>
        <authorList>
            <person name="Hyun D.-W."/>
            <person name="Bae J.-W."/>
        </authorList>
    </citation>
    <scope>NUCLEOTIDE SEQUENCE [LARGE SCALE GENOMIC DNA]</scope>
    <source>
        <strain evidence="2 3">HDW19</strain>
    </source>
</reference>
<evidence type="ECO:0000313" key="2">
    <source>
        <dbReference type="EMBL" id="QIL50834.1"/>
    </source>
</evidence>
<keyword evidence="1" id="KW-1133">Transmembrane helix</keyword>
<keyword evidence="3" id="KW-1185">Reference proteome</keyword>
<dbReference type="KEGG" id="wco:G7084_05595"/>
<dbReference type="RefSeq" id="WP_166010821.1">
    <property type="nucleotide sequence ID" value="NZ_CP049888.1"/>
</dbReference>
<dbReference type="Pfam" id="PF11151">
    <property type="entry name" value="DUF2929"/>
    <property type="match status" value="1"/>
</dbReference>
<dbReference type="AlphaFoldDB" id="A0A6G8B0J9"/>
<accession>A0A6G8B0J9</accession>
<gene>
    <name evidence="2" type="ORF">G7084_05595</name>
</gene>
<keyword evidence="1" id="KW-0472">Membrane</keyword>
<proteinExistence type="predicted"/>
<evidence type="ECO:0000256" key="1">
    <source>
        <dbReference type="SAM" id="Phobius"/>
    </source>
</evidence>
<protein>
    <submittedName>
        <fullName evidence="2">YjzD family protein</fullName>
    </submittedName>
</protein>